<dbReference type="Pfam" id="PF00144">
    <property type="entry name" value="Beta-lactamase"/>
    <property type="match status" value="1"/>
</dbReference>
<dbReference type="PANTHER" id="PTHR43283:SF7">
    <property type="entry name" value="BETA-LACTAMASE-RELATED DOMAIN-CONTAINING PROTEIN"/>
    <property type="match status" value="1"/>
</dbReference>
<proteinExistence type="predicted"/>
<evidence type="ECO:0000259" key="1">
    <source>
        <dbReference type="Pfam" id="PF00144"/>
    </source>
</evidence>
<dbReference type="RefSeq" id="WP_185258866.1">
    <property type="nucleotide sequence ID" value="NZ_AP023368.1"/>
</dbReference>
<reference evidence="2 3" key="1">
    <citation type="submission" date="2020-08" db="EMBL/GenBank/DDBJ databases">
        <title>Draft genome sequencing of an Anaerocolumna strain isolated from anoxic soil subjected to BSD treatment.</title>
        <authorList>
            <person name="Uek A."/>
            <person name="Tonouchi A."/>
        </authorList>
    </citation>
    <scope>NUCLEOTIDE SEQUENCE [LARGE SCALE GENOMIC DNA]</scope>
    <source>
        <strain evidence="2 3">CTTW</strain>
    </source>
</reference>
<organism evidence="2 3">
    <name type="scientific">Anaerocolumna chitinilytica</name>
    <dbReference type="NCBI Taxonomy" id="1727145"/>
    <lineage>
        <taxon>Bacteria</taxon>
        <taxon>Bacillati</taxon>
        <taxon>Bacillota</taxon>
        <taxon>Clostridia</taxon>
        <taxon>Lachnospirales</taxon>
        <taxon>Lachnospiraceae</taxon>
        <taxon>Anaerocolumna</taxon>
    </lineage>
</organism>
<accession>A0A7I8DNC4</accession>
<feature type="domain" description="Beta-lactamase-related" evidence="1">
    <location>
        <begin position="30"/>
        <end position="312"/>
    </location>
</feature>
<keyword evidence="3" id="KW-1185">Reference proteome</keyword>
<evidence type="ECO:0000313" key="2">
    <source>
        <dbReference type="EMBL" id="BCJ98545.1"/>
    </source>
</evidence>
<dbReference type="EMBL" id="AP023368">
    <property type="protein sequence ID" value="BCJ98545.1"/>
    <property type="molecule type" value="Genomic_DNA"/>
</dbReference>
<gene>
    <name evidence="2" type="ORF">bsdcttw_15860</name>
</gene>
<name>A0A7I8DNC4_9FIRM</name>
<dbReference type="PANTHER" id="PTHR43283">
    <property type="entry name" value="BETA-LACTAMASE-RELATED"/>
    <property type="match status" value="1"/>
</dbReference>
<dbReference type="GO" id="GO:0016787">
    <property type="term" value="F:hydrolase activity"/>
    <property type="evidence" value="ECO:0007669"/>
    <property type="project" value="UniProtKB-KW"/>
</dbReference>
<dbReference type="InterPro" id="IPR001466">
    <property type="entry name" value="Beta-lactam-related"/>
</dbReference>
<dbReference type="InterPro" id="IPR012338">
    <property type="entry name" value="Beta-lactam/transpept-like"/>
</dbReference>
<evidence type="ECO:0000313" key="3">
    <source>
        <dbReference type="Proteomes" id="UP000515703"/>
    </source>
</evidence>
<reference evidence="2 3" key="2">
    <citation type="submission" date="2020-08" db="EMBL/GenBank/DDBJ databases">
        <authorList>
            <person name="Ueki A."/>
            <person name="Tonouchi A."/>
        </authorList>
    </citation>
    <scope>NUCLEOTIDE SEQUENCE [LARGE SCALE GENOMIC DNA]</scope>
    <source>
        <strain evidence="2 3">CTTW</strain>
    </source>
</reference>
<protein>
    <submittedName>
        <fullName evidence="2">Serine hydrolase</fullName>
    </submittedName>
</protein>
<keyword evidence="2" id="KW-0378">Hydrolase</keyword>
<dbReference type="AlphaFoldDB" id="A0A7I8DNC4"/>
<dbReference type="Proteomes" id="UP000515703">
    <property type="component" value="Chromosome"/>
</dbReference>
<dbReference type="Gene3D" id="3.40.710.10">
    <property type="entry name" value="DD-peptidase/beta-lactamase superfamily"/>
    <property type="match status" value="1"/>
</dbReference>
<dbReference type="SUPFAM" id="SSF56601">
    <property type="entry name" value="beta-lactamase/transpeptidase-like"/>
    <property type="match status" value="1"/>
</dbReference>
<sequence length="333" mass="37680">MITKKTEFEQLHKYVEESSGNEKNICEITAIKNGRIVYEDYWHGYRRGDTLNVMSVTKSVMALLTGIAIDKGLIRSVDQKVLEFFPDYLVKRGEKTIYDITIRHLLTMTAPYKYKSEPWTKVCSSDNWTKAALDILGGRNGITGEFKYSTLGIQILSGVIENASGMKVIDFANTFLFEPLSIPRHTNKEGSTKEEQFNFLMSKEPKGNVWYADPQIVNTAGWGLALSANDLIAIGLMCLQKGIYNGNRIVTEEWIDAFSTPYIDLDDRFGNMSYGFLWWIIDANKRIYAAIGDGGNIIYINEAKGVCVGIAGTFKPRIFDRVQFIQKKIEPLL</sequence>
<dbReference type="InterPro" id="IPR050789">
    <property type="entry name" value="Diverse_Enzym_Activities"/>
</dbReference>
<dbReference type="KEGG" id="acht:bsdcttw_15860"/>